<keyword evidence="4" id="KW-1185">Reference proteome</keyword>
<keyword evidence="3" id="KW-0645">Protease</keyword>
<dbReference type="InterPro" id="IPR012338">
    <property type="entry name" value="Beta-lactam/transpept-like"/>
</dbReference>
<dbReference type="RefSeq" id="WP_141995555.1">
    <property type="nucleotide sequence ID" value="NZ_VFML01000001.1"/>
</dbReference>
<dbReference type="Pfam" id="PF00144">
    <property type="entry name" value="Beta-lactamase"/>
    <property type="match status" value="1"/>
</dbReference>
<dbReference type="PANTHER" id="PTHR46825">
    <property type="entry name" value="D-ALANYL-D-ALANINE-CARBOXYPEPTIDASE/ENDOPEPTIDASE AMPH"/>
    <property type="match status" value="1"/>
</dbReference>
<dbReference type="AlphaFoldDB" id="A0A542DC55"/>
<reference evidence="3 4" key="1">
    <citation type="submission" date="2019-06" db="EMBL/GenBank/DDBJ databases">
        <title>Sequencing the genomes of 1000 actinobacteria strains.</title>
        <authorList>
            <person name="Klenk H.-P."/>
        </authorList>
    </citation>
    <scope>NUCLEOTIDE SEQUENCE [LARGE SCALE GENOMIC DNA]</scope>
    <source>
        <strain evidence="3 4">DSM 45679</strain>
    </source>
</reference>
<dbReference type="GO" id="GO:0004180">
    <property type="term" value="F:carboxypeptidase activity"/>
    <property type="evidence" value="ECO:0007669"/>
    <property type="project" value="UniProtKB-KW"/>
</dbReference>
<dbReference type="SUPFAM" id="SSF56601">
    <property type="entry name" value="beta-lactamase/transpeptidase-like"/>
    <property type="match status" value="1"/>
</dbReference>
<dbReference type="InterPro" id="IPR050491">
    <property type="entry name" value="AmpC-like"/>
</dbReference>
<keyword evidence="3" id="KW-0121">Carboxypeptidase</keyword>
<dbReference type="Gene3D" id="3.40.710.10">
    <property type="entry name" value="DD-peptidase/beta-lactamase superfamily"/>
    <property type="match status" value="1"/>
</dbReference>
<keyword evidence="1" id="KW-1133">Transmembrane helix</keyword>
<evidence type="ECO:0000259" key="2">
    <source>
        <dbReference type="Pfam" id="PF00144"/>
    </source>
</evidence>
<gene>
    <name evidence="3" type="ORF">FB471_0289</name>
</gene>
<sequence>MRYTASETCRAVGIAFGVAAITAVLVTPPLPAAEHRSSADTDPVQAQLDLLTSVDRVPGALAQVRGRHGRPVTMTAGTAELGTDRPMVGSDGRFRVASVTKTFVATAVLRLVAWHWVRLDEPIETYLPGVVRGTGDGAEIHGRNITVRQLLQHTSGVPDYVEYLDLAQLEGPVEASELVRLALSHEPDFTPGQGWHYSNTGFVIAGMLVERLTGRDVGTAVTDLVVRPAGLRDTYWPPAGERRIRGPHAHNYTLDEDDPEGPLVDVTEYEPSWAGASGALVSTPSDLNRFWRKLLGGHLLPSRQLAQMRAVVPAPDLGNGAGYGIGLARLPLSCGGYAWGHGGGLVGAGVSNASLRAETGREATVYITARTGEQAANRLLRTIDVALCR</sequence>
<dbReference type="Proteomes" id="UP000320876">
    <property type="component" value="Unassembled WGS sequence"/>
</dbReference>
<dbReference type="InterPro" id="IPR001466">
    <property type="entry name" value="Beta-lactam-related"/>
</dbReference>
<evidence type="ECO:0000256" key="1">
    <source>
        <dbReference type="SAM" id="Phobius"/>
    </source>
</evidence>
<dbReference type="EMBL" id="VFML01000001">
    <property type="protein sequence ID" value="TQJ00651.1"/>
    <property type="molecule type" value="Genomic_DNA"/>
</dbReference>
<protein>
    <submittedName>
        <fullName evidence="3">D-alanyl-D-alanine carboxypeptidase</fullName>
    </submittedName>
</protein>
<organism evidence="3 4">
    <name type="scientific">Amycolatopsis cihanbeyliensis</name>
    <dbReference type="NCBI Taxonomy" id="1128664"/>
    <lineage>
        <taxon>Bacteria</taxon>
        <taxon>Bacillati</taxon>
        <taxon>Actinomycetota</taxon>
        <taxon>Actinomycetes</taxon>
        <taxon>Pseudonocardiales</taxon>
        <taxon>Pseudonocardiaceae</taxon>
        <taxon>Amycolatopsis</taxon>
    </lineage>
</organism>
<name>A0A542DC55_AMYCI</name>
<comment type="caution">
    <text evidence="3">The sequence shown here is derived from an EMBL/GenBank/DDBJ whole genome shotgun (WGS) entry which is preliminary data.</text>
</comment>
<proteinExistence type="predicted"/>
<keyword evidence="1" id="KW-0812">Transmembrane</keyword>
<dbReference type="PANTHER" id="PTHR46825:SF7">
    <property type="entry name" value="D-ALANYL-D-ALANINE CARBOXYPEPTIDASE"/>
    <property type="match status" value="1"/>
</dbReference>
<feature type="transmembrane region" description="Helical" evidence="1">
    <location>
        <begin position="12"/>
        <end position="30"/>
    </location>
</feature>
<feature type="domain" description="Beta-lactamase-related" evidence="2">
    <location>
        <begin position="56"/>
        <end position="378"/>
    </location>
</feature>
<keyword evidence="3" id="KW-0378">Hydrolase</keyword>
<keyword evidence="1" id="KW-0472">Membrane</keyword>
<evidence type="ECO:0000313" key="4">
    <source>
        <dbReference type="Proteomes" id="UP000320876"/>
    </source>
</evidence>
<dbReference type="OrthoDB" id="503788at2"/>
<evidence type="ECO:0000313" key="3">
    <source>
        <dbReference type="EMBL" id="TQJ00651.1"/>
    </source>
</evidence>
<accession>A0A542DC55</accession>